<dbReference type="EMBL" id="CM039172">
    <property type="protein sequence ID" value="KAH9779357.1"/>
    <property type="molecule type" value="Genomic_DNA"/>
</dbReference>
<evidence type="ECO:0000313" key="1">
    <source>
        <dbReference type="EMBL" id="KAH9779357.1"/>
    </source>
</evidence>
<name>A0ACB8M0G8_CITSI</name>
<protein>
    <submittedName>
        <fullName evidence="1">Leucine-rich repeat receptor-like serine/threonine-protein kinase</fullName>
    </submittedName>
</protein>
<sequence length="982" mass="107864">MFLHHLLFPSLAAFALITLASGATLPEDEVKALGDIADKLGKTGWDLSVDPCSRRGGWLVDLKKNAVTCNCSYSGGTVCHVVSIILKEQSLPGVLPPELSRLPFLQEIDLTRNYLNGTIPSEWASLPLVNISLLANRLTGPIPKNFANISTLANLTVQSNRLSGELPEELGSLFNLEKFHINSNNFTGELPQTFAKLTNMKDLFIQASGLVGPILSGITSLGSLTDLRISDLNGPEATLPDLRNRTFKNLILRSCNLTGELPHFLGEVSEMKVLDLSFNKLNGTIPESFARLADVDFIYLTGNLLTGKVPQWMFGRGPENIDLSYNNFADESSGSDCQNGAVNLFASSSKGSNSHTCPKTYSYVHINCGGSEVTVNGSTTFEEDTDEATAARFGFTGTNHWAFSSTGHFLDDKSPDTNIQKNTSRLLMDDFQLYTEARVSPISLTYYVFCLENGNYKVNLHFAETMFTDDKTYKSLGRRIFDVYIQGKLELKDFNIEEEAGGVGKPIVKPFSAVVTNGTMDIRLYWAGKGTTEIPDRGVYGPLISAISLHNPGRFNTNSRLLSALKLFHFADFEGSSGISVGTVLGIVAAAAVVIILVVGILWWKGCFRPKYTSERELRGLDLQTGSFTLRQIKAATNHFDVANKIGEGGFGPVYKGLLADGTLIAVKQLSAKSKQGNREFVNEIGTISALQHPHLVKLYGCCIEGNQLLLIYEYLENNSLARALFGPEEHRLKLDWPTRHNICIGIARGLAYLHEESRLKIVHRDIKATNVLLDKDLNPKISDFGLAKLDEEDNTHISTRVAGTFGYMAPEYAMRGHLTDKADVYSFGIVALEIVSGRSNIMCKTKEEKFYLLDWALLLKEQGNLMELLDPNLGSNVDKEQVRVMINVALLCADVSPTNRPLMSSVVSMLEGRVGVPDIVQDSSVSNKDESKSEAMRKYYQFSIENTASTQSVSTDGPPTGSSISGVDLYPFNIDSERLLH</sequence>
<dbReference type="Proteomes" id="UP000829398">
    <property type="component" value="Chromosome 3"/>
</dbReference>
<reference evidence="2" key="1">
    <citation type="journal article" date="2023" name="Hortic. Res.">
        <title>A chromosome-level phased genome enabling allele-level studies in sweet orange: a case study on citrus Huanglongbing tolerance.</title>
        <authorList>
            <person name="Wu B."/>
            <person name="Yu Q."/>
            <person name="Deng Z."/>
            <person name="Duan Y."/>
            <person name="Luo F."/>
            <person name="Gmitter F. Jr."/>
        </authorList>
    </citation>
    <scope>NUCLEOTIDE SEQUENCE [LARGE SCALE GENOMIC DNA]</scope>
    <source>
        <strain evidence="2">cv. Valencia</strain>
    </source>
</reference>
<evidence type="ECO:0000313" key="2">
    <source>
        <dbReference type="Proteomes" id="UP000829398"/>
    </source>
</evidence>
<keyword evidence="2" id="KW-1185">Reference proteome</keyword>
<comment type="caution">
    <text evidence="1">The sequence shown here is derived from an EMBL/GenBank/DDBJ whole genome shotgun (WGS) entry which is preliminary data.</text>
</comment>
<gene>
    <name evidence="1" type="ORF">KPL71_007680</name>
</gene>
<accession>A0ACB8M0G8</accession>
<proteinExistence type="predicted"/>
<organism evidence="1 2">
    <name type="scientific">Citrus sinensis</name>
    <name type="common">Sweet orange</name>
    <name type="synonym">Citrus aurantium var. sinensis</name>
    <dbReference type="NCBI Taxonomy" id="2711"/>
    <lineage>
        <taxon>Eukaryota</taxon>
        <taxon>Viridiplantae</taxon>
        <taxon>Streptophyta</taxon>
        <taxon>Embryophyta</taxon>
        <taxon>Tracheophyta</taxon>
        <taxon>Spermatophyta</taxon>
        <taxon>Magnoliopsida</taxon>
        <taxon>eudicotyledons</taxon>
        <taxon>Gunneridae</taxon>
        <taxon>Pentapetalae</taxon>
        <taxon>rosids</taxon>
        <taxon>malvids</taxon>
        <taxon>Sapindales</taxon>
        <taxon>Rutaceae</taxon>
        <taxon>Aurantioideae</taxon>
        <taxon>Citrus</taxon>
    </lineage>
</organism>